<dbReference type="PANTHER" id="PTHR11815">
    <property type="entry name" value="SUCCINYL-COA SYNTHETASE BETA CHAIN"/>
    <property type="match status" value="1"/>
</dbReference>
<evidence type="ECO:0000256" key="8">
    <source>
        <dbReference type="ARBA" id="ARBA00022946"/>
    </source>
</evidence>
<feature type="domain" description="ATP-grasp" evidence="10">
    <location>
        <begin position="34"/>
        <end position="78"/>
    </location>
</feature>
<dbReference type="PIRSF" id="PIRSF001554">
    <property type="entry name" value="SucCS_beta"/>
    <property type="match status" value="1"/>
</dbReference>
<dbReference type="Gene3D" id="3.30.1490.20">
    <property type="entry name" value="ATP-grasp fold, A domain"/>
    <property type="match status" value="1"/>
</dbReference>
<dbReference type="InterPro" id="IPR011761">
    <property type="entry name" value="ATP-grasp"/>
</dbReference>
<dbReference type="GO" id="GO:0005524">
    <property type="term" value="F:ATP binding"/>
    <property type="evidence" value="ECO:0007669"/>
    <property type="project" value="UniProtKB-UniRule"/>
</dbReference>
<organism evidence="11 12">
    <name type="scientific">Hirsutella rhossiliensis</name>
    <dbReference type="NCBI Taxonomy" id="111463"/>
    <lineage>
        <taxon>Eukaryota</taxon>
        <taxon>Fungi</taxon>
        <taxon>Dikarya</taxon>
        <taxon>Ascomycota</taxon>
        <taxon>Pezizomycotina</taxon>
        <taxon>Sordariomycetes</taxon>
        <taxon>Hypocreomycetidae</taxon>
        <taxon>Hypocreales</taxon>
        <taxon>Ophiocordycipitaceae</taxon>
        <taxon>Hirsutella</taxon>
    </lineage>
</organism>
<dbReference type="GO" id="GO:0005739">
    <property type="term" value="C:mitochondrion"/>
    <property type="evidence" value="ECO:0007669"/>
    <property type="project" value="TreeGrafter"/>
</dbReference>
<evidence type="ECO:0000256" key="3">
    <source>
        <dbReference type="ARBA" id="ARBA00022598"/>
    </source>
</evidence>
<dbReference type="PANTHER" id="PTHR11815:SF1">
    <property type="entry name" value="SUCCINATE--COA LIGASE [ADP-FORMING] SUBUNIT BETA, MITOCHONDRIAL"/>
    <property type="match status" value="1"/>
</dbReference>
<dbReference type="InterPro" id="IPR013815">
    <property type="entry name" value="ATP_grasp_subdomain_1"/>
</dbReference>
<evidence type="ECO:0000256" key="1">
    <source>
        <dbReference type="ARBA" id="ARBA00005064"/>
    </source>
</evidence>
<accession>A0A9P8N6B7</accession>
<keyword evidence="7" id="KW-0460">Magnesium</keyword>
<keyword evidence="4" id="KW-0479">Metal-binding</keyword>
<gene>
    <name evidence="11" type="ORF">HRG_00014</name>
</gene>
<keyword evidence="12" id="KW-1185">Reference proteome</keyword>
<proteinExistence type="predicted"/>
<evidence type="ECO:0000256" key="5">
    <source>
        <dbReference type="ARBA" id="ARBA00022741"/>
    </source>
</evidence>
<dbReference type="InterPro" id="IPR013650">
    <property type="entry name" value="ATP-grasp_succ-CoA_synth-type"/>
</dbReference>
<keyword evidence="8" id="KW-0809">Transit peptide</keyword>
<evidence type="ECO:0000256" key="6">
    <source>
        <dbReference type="ARBA" id="ARBA00022840"/>
    </source>
</evidence>
<dbReference type="Gene3D" id="3.40.50.261">
    <property type="entry name" value="Succinyl-CoA synthetase domains"/>
    <property type="match status" value="1"/>
</dbReference>
<evidence type="ECO:0000256" key="4">
    <source>
        <dbReference type="ARBA" id="ARBA00022723"/>
    </source>
</evidence>
<keyword evidence="5 9" id="KW-0547">Nucleotide-binding</keyword>
<comment type="caution">
    <text evidence="11">The sequence shown here is derived from an EMBL/GenBank/DDBJ whole genome shotgun (WGS) entry which is preliminary data.</text>
</comment>
<dbReference type="InterPro" id="IPR016102">
    <property type="entry name" value="Succinyl-CoA_synth-like"/>
</dbReference>
<keyword evidence="3" id="KW-0436">Ligase</keyword>
<evidence type="ECO:0000256" key="2">
    <source>
        <dbReference type="ARBA" id="ARBA00022532"/>
    </source>
</evidence>
<dbReference type="GO" id="GO:0046872">
    <property type="term" value="F:metal ion binding"/>
    <property type="evidence" value="ECO:0007669"/>
    <property type="project" value="UniProtKB-KW"/>
</dbReference>
<protein>
    <submittedName>
        <fullName evidence="11">ATP-grasp domain-containing protein</fullName>
    </submittedName>
</protein>
<dbReference type="AlphaFoldDB" id="A0A9P8N6B7"/>
<dbReference type="SUPFAM" id="SSF52210">
    <property type="entry name" value="Succinyl-CoA synthetase domains"/>
    <property type="match status" value="1"/>
</dbReference>
<evidence type="ECO:0000256" key="7">
    <source>
        <dbReference type="ARBA" id="ARBA00022842"/>
    </source>
</evidence>
<dbReference type="Proteomes" id="UP000824596">
    <property type="component" value="Unassembled WGS sequence"/>
</dbReference>
<dbReference type="RefSeq" id="XP_044724885.1">
    <property type="nucleotide sequence ID" value="XM_044858485.1"/>
</dbReference>
<dbReference type="Pfam" id="PF08442">
    <property type="entry name" value="ATP-grasp_2"/>
    <property type="match status" value="1"/>
</dbReference>
<dbReference type="FunFam" id="3.40.50.261:FF:000001">
    <property type="entry name" value="Succinate--CoA ligase [ADP-forming] subunit beta"/>
    <property type="match status" value="1"/>
</dbReference>
<dbReference type="GeneID" id="68349143"/>
<evidence type="ECO:0000256" key="9">
    <source>
        <dbReference type="PROSITE-ProRule" id="PRU00409"/>
    </source>
</evidence>
<evidence type="ECO:0000313" key="12">
    <source>
        <dbReference type="Proteomes" id="UP000824596"/>
    </source>
</evidence>
<dbReference type="PROSITE" id="PS01217">
    <property type="entry name" value="SUCCINYL_COA_LIG_3"/>
    <property type="match status" value="1"/>
</dbReference>
<dbReference type="Gene3D" id="3.30.470.20">
    <property type="entry name" value="ATP-grasp fold, B domain"/>
    <property type="match status" value="1"/>
</dbReference>
<reference evidence="11" key="1">
    <citation type="submission" date="2021-09" db="EMBL/GenBank/DDBJ databases">
        <title>A high-quality genome of the endoparasitic fungus Hirsutella rhossiliensis with a comparison of Hirsutella genomes reveals transposable elements contributing to genome size variation.</title>
        <authorList>
            <person name="Lin R."/>
            <person name="Jiao Y."/>
            <person name="Sun X."/>
            <person name="Ling J."/>
            <person name="Xie B."/>
            <person name="Cheng X."/>
        </authorList>
    </citation>
    <scope>NUCLEOTIDE SEQUENCE</scope>
    <source>
        <strain evidence="11">HR02</strain>
    </source>
</reference>
<dbReference type="GO" id="GO:0006104">
    <property type="term" value="P:succinyl-CoA metabolic process"/>
    <property type="evidence" value="ECO:0007669"/>
    <property type="project" value="TreeGrafter"/>
</dbReference>
<dbReference type="PROSITE" id="PS50975">
    <property type="entry name" value="ATP_GRASP"/>
    <property type="match status" value="1"/>
</dbReference>
<dbReference type="InterPro" id="IPR005811">
    <property type="entry name" value="SUCC_ACL_C"/>
</dbReference>
<dbReference type="NCBIfam" id="NF001913">
    <property type="entry name" value="PRK00696.1"/>
    <property type="match status" value="1"/>
</dbReference>
<dbReference type="InterPro" id="IPR017866">
    <property type="entry name" value="Succ-CoA_synthase_bsu_CS"/>
</dbReference>
<dbReference type="Pfam" id="PF00549">
    <property type="entry name" value="Ligase_CoA"/>
    <property type="match status" value="1"/>
</dbReference>
<dbReference type="GO" id="GO:0006099">
    <property type="term" value="P:tricarboxylic acid cycle"/>
    <property type="evidence" value="ECO:0007669"/>
    <property type="project" value="UniProtKB-KW"/>
</dbReference>
<evidence type="ECO:0000259" key="10">
    <source>
        <dbReference type="PROSITE" id="PS50975"/>
    </source>
</evidence>
<dbReference type="GO" id="GO:0042709">
    <property type="term" value="C:succinate-CoA ligase complex"/>
    <property type="evidence" value="ECO:0007669"/>
    <property type="project" value="TreeGrafter"/>
</dbReference>
<keyword evidence="6 9" id="KW-0067">ATP-binding</keyword>
<keyword evidence="2" id="KW-0816">Tricarboxylic acid cycle</keyword>
<dbReference type="InterPro" id="IPR005809">
    <property type="entry name" value="Succ_CoA_ligase-like_bsu"/>
</dbReference>
<dbReference type="GO" id="GO:0004775">
    <property type="term" value="F:succinate-CoA ligase (ADP-forming) activity"/>
    <property type="evidence" value="ECO:0007669"/>
    <property type="project" value="TreeGrafter"/>
</dbReference>
<evidence type="ECO:0000313" key="11">
    <source>
        <dbReference type="EMBL" id="KAH0967372.1"/>
    </source>
</evidence>
<dbReference type="OrthoDB" id="1664372at2759"/>
<name>A0A9P8N6B7_9HYPO</name>
<dbReference type="EMBL" id="JAIZPD010000001">
    <property type="protein sequence ID" value="KAH0967372.1"/>
    <property type="molecule type" value="Genomic_DNA"/>
</dbReference>
<dbReference type="SUPFAM" id="SSF56059">
    <property type="entry name" value="Glutathione synthetase ATP-binding domain-like"/>
    <property type="match status" value="1"/>
</dbReference>
<comment type="pathway">
    <text evidence="1">Carbohydrate metabolism; tricarboxylic acid cycle; succinate from succinyl-CoA (ligase route): step 1/1.</text>
</comment>
<sequence length="419" mass="45763">MALCQMSLRLLRMTPKYAARVQTRPLSLHEHESQKLLSQLGVPVPRGQLARSVTEVREAIDKLGPKCVIKAQVLGRGREDGEFESGLRGGVQAVEKAKQGESMASEMLGSLFRRRYSSPQGIRVNELYITESVESEWNWYLAMMIDRENYSPAIVISKKGGRDIDAIARLSPESIFTFNFGLSKGITSDLVSEISARLGTSPRETKNLEHVLQQIFDIFSKRDATMLEINPLACSADGTLTSIGSRFVFDNAAAKRQADLFALRDASQDVAEELEAEKHGLVYVKMDGNIANVVNGAGLAMATNDAIGFQGGASANFLDAGGKATKETMQQAFGIITRDKRVRAILVNIYGGLTRCDMIAESIIGAADELDIRVPMVVRLQGTNSEKGLQLLEEAKLGLYVESDFGRAAQRVVELAESA</sequence>